<dbReference type="Proteomes" id="UP000321523">
    <property type="component" value="Unassembled WGS sequence"/>
</dbReference>
<gene>
    <name evidence="1" type="ORF">SAE02_35640</name>
</gene>
<dbReference type="AlphaFoldDB" id="A0A512DSJ4"/>
<comment type="caution">
    <text evidence="1">The sequence shown here is derived from an EMBL/GenBank/DDBJ whole genome shotgun (WGS) entry which is preliminary data.</text>
</comment>
<keyword evidence="2" id="KW-1185">Reference proteome</keyword>
<evidence type="ECO:0000313" key="2">
    <source>
        <dbReference type="Proteomes" id="UP000321523"/>
    </source>
</evidence>
<accession>A0A512DSJ4</accession>
<organism evidence="1 2">
    <name type="scientific">Skermanella aerolata</name>
    <dbReference type="NCBI Taxonomy" id="393310"/>
    <lineage>
        <taxon>Bacteria</taxon>
        <taxon>Pseudomonadati</taxon>
        <taxon>Pseudomonadota</taxon>
        <taxon>Alphaproteobacteria</taxon>
        <taxon>Rhodospirillales</taxon>
        <taxon>Azospirillaceae</taxon>
        <taxon>Skermanella</taxon>
    </lineage>
</organism>
<sequence>MFAGTAKAKTHAHQLKRRQFSDTETVVVAGQKIMAAGGQSARKRLVELGFMSRASAIGKRSEVVAKAVEAALMRHSVDPSVAVEIVNVRQARNLPGTLAQGRIRLTTRGRKSEIREDTLVTMRYDMLGEVISSAIPEPTLADVFAERPDLPAATRLKFEPQRGGRLPKFKL</sequence>
<name>A0A512DSJ4_9PROT</name>
<reference evidence="1 2" key="1">
    <citation type="submission" date="2019-07" db="EMBL/GenBank/DDBJ databases">
        <title>Whole genome shotgun sequence of Skermanella aerolata NBRC 106429.</title>
        <authorList>
            <person name="Hosoyama A."/>
            <person name="Uohara A."/>
            <person name="Ohji S."/>
            <person name="Ichikawa N."/>
        </authorList>
    </citation>
    <scope>NUCLEOTIDE SEQUENCE [LARGE SCALE GENOMIC DNA]</scope>
    <source>
        <strain evidence="1 2">NBRC 106429</strain>
    </source>
</reference>
<proteinExistence type="predicted"/>
<dbReference type="EMBL" id="BJYZ01000016">
    <property type="protein sequence ID" value="GEO39416.1"/>
    <property type="molecule type" value="Genomic_DNA"/>
</dbReference>
<evidence type="ECO:0000313" key="1">
    <source>
        <dbReference type="EMBL" id="GEO39416.1"/>
    </source>
</evidence>
<protein>
    <submittedName>
        <fullName evidence="1">Uncharacterized protein</fullName>
    </submittedName>
</protein>